<gene>
    <name evidence="4" type="ORF">I6G21_02300</name>
</gene>
<dbReference type="PANTHER" id="PTHR34703">
    <property type="entry name" value="ANTIPORTER SUBUNIT MNHG2-RELATED"/>
    <property type="match status" value="1"/>
</dbReference>
<name>A0A7T3F8I9_9MICC</name>
<dbReference type="NCBIfam" id="TIGR01300">
    <property type="entry name" value="CPA3_mnhG_phaG"/>
    <property type="match status" value="1"/>
</dbReference>
<comment type="similarity">
    <text evidence="1">Belongs to the CPA3 antiporters (TC 2.A.63) subunit G family.</text>
</comment>
<organism evidence="4 5">
    <name type="scientific">Rothia kristinae</name>
    <dbReference type="NCBI Taxonomy" id="37923"/>
    <lineage>
        <taxon>Bacteria</taxon>
        <taxon>Bacillati</taxon>
        <taxon>Actinomycetota</taxon>
        <taxon>Actinomycetes</taxon>
        <taxon>Micrococcales</taxon>
        <taxon>Micrococcaceae</taxon>
        <taxon>Rothia</taxon>
    </lineage>
</organism>
<dbReference type="RefSeq" id="WP_081046370.1">
    <property type="nucleotide sequence ID" value="NZ_CP065738.1"/>
</dbReference>
<evidence type="ECO:0000256" key="3">
    <source>
        <dbReference type="SAM" id="Phobius"/>
    </source>
</evidence>
<keyword evidence="3" id="KW-0812">Transmembrane</keyword>
<dbReference type="PANTHER" id="PTHR34703:SF1">
    <property type="entry name" value="ANTIPORTER SUBUNIT MNHG2-RELATED"/>
    <property type="match status" value="1"/>
</dbReference>
<dbReference type="Pfam" id="PF03334">
    <property type="entry name" value="PhaG_MnhG_YufB"/>
    <property type="match status" value="1"/>
</dbReference>
<keyword evidence="3" id="KW-0472">Membrane</keyword>
<protein>
    <submittedName>
        <fullName evidence="4">Monovalent cation/H(+) antiporter subunit G</fullName>
    </submittedName>
</protein>
<feature type="region of interest" description="Disordered" evidence="2">
    <location>
        <begin position="113"/>
        <end position="153"/>
    </location>
</feature>
<evidence type="ECO:0000256" key="2">
    <source>
        <dbReference type="SAM" id="MobiDB-lite"/>
    </source>
</evidence>
<dbReference type="Proteomes" id="UP000594975">
    <property type="component" value="Chromosome"/>
</dbReference>
<accession>A0A7T3F8I9</accession>
<evidence type="ECO:0000256" key="1">
    <source>
        <dbReference type="ARBA" id="ARBA00008404"/>
    </source>
</evidence>
<dbReference type="KEGG" id="rkr:I6G21_02300"/>
<dbReference type="EMBL" id="CP065738">
    <property type="protein sequence ID" value="QPT54058.1"/>
    <property type="molecule type" value="Genomic_DNA"/>
</dbReference>
<feature type="transmembrane region" description="Helical" evidence="3">
    <location>
        <begin position="6"/>
        <end position="30"/>
    </location>
</feature>
<keyword evidence="3" id="KW-1133">Transmembrane helix</keyword>
<feature type="transmembrane region" description="Helical" evidence="3">
    <location>
        <begin position="68"/>
        <end position="86"/>
    </location>
</feature>
<dbReference type="InterPro" id="IPR005133">
    <property type="entry name" value="PhaG_MnhG_YufB"/>
</dbReference>
<sequence length="153" mass="16163">MSGMDVAAGICLIIGCLMSLGAGIGIVRFPDVLTRLHAGAKPQVFGLFMLLLGVGLAARSWALVPLLVFVWVLQLVVIPVSSHMVSRSGFRNKHFRPESLSHNELADLVQRMSEEDAQRADAGNAPQTGADDAGVREPGADADADAARTGRSD</sequence>
<feature type="compositionally biased region" description="Basic and acidic residues" evidence="2">
    <location>
        <begin position="133"/>
        <end position="153"/>
    </location>
</feature>
<dbReference type="AlphaFoldDB" id="A0A7T3F8I9"/>
<dbReference type="GeneID" id="61262188"/>
<proteinExistence type="inferred from homology"/>
<reference evidence="4 5" key="1">
    <citation type="submission" date="2020-12" db="EMBL/GenBank/DDBJ databases">
        <title>FDA dAtabase for Regulatory Grade micrObial Sequences (FDA-ARGOS): Supporting development and validation of Infectious Disease Dx tests.</title>
        <authorList>
            <person name="Sproer C."/>
            <person name="Gronow S."/>
            <person name="Severitt S."/>
            <person name="Schroder I."/>
            <person name="Tallon L."/>
            <person name="Sadzewicz L."/>
            <person name="Zhao X."/>
            <person name="Boylan J."/>
            <person name="Ott S."/>
            <person name="Bowen H."/>
            <person name="Vavikolanu K."/>
            <person name="Mehta A."/>
            <person name="Aluvathingal J."/>
            <person name="Nadendla S."/>
            <person name="Lowell S."/>
            <person name="Myers T."/>
            <person name="Yan Y."/>
            <person name="Sichtig H."/>
        </authorList>
    </citation>
    <scope>NUCLEOTIDE SEQUENCE [LARGE SCALE GENOMIC DNA]</scope>
    <source>
        <strain evidence="4 5">FDAARGOS_864</strain>
    </source>
</reference>
<feature type="transmembrane region" description="Helical" evidence="3">
    <location>
        <begin position="42"/>
        <end position="62"/>
    </location>
</feature>
<evidence type="ECO:0000313" key="4">
    <source>
        <dbReference type="EMBL" id="QPT54058.1"/>
    </source>
</evidence>
<dbReference type="GO" id="GO:0015385">
    <property type="term" value="F:sodium:proton antiporter activity"/>
    <property type="evidence" value="ECO:0007669"/>
    <property type="project" value="TreeGrafter"/>
</dbReference>
<evidence type="ECO:0000313" key="5">
    <source>
        <dbReference type="Proteomes" id="UP000594975"/>
    </source>
</evidence>